<dbReference type="GO" id="GO:0044780">
    <property type="term" value="P:bacterial-type flagellum assembly"/>
    <property type="evidence" value="ECO:0007669"/>
    <property type="project" value="InterPro"/>
</dbReference>
<protein>
    <recommendedName>
        <fullName evidence="4">Flagellar hook-associated protein 1</fullName>
    </recommendedName>
</protein>
<evidence type="ECO:0000259" key="7">
    <source>
        <dbReference type="Pfam" id="PF06429"/>
    </source>
</evidence>
<comment type="caution">
    <text evidence="9">The sequence shown here is derived from an EMBL/GenBank/DDBJ whole genome shotgun (WGS) entry which is preliminary data.</text>
</comment>
<evidence type="ECO:0000256" key="1">
    <source>
        <dbReference type="ARBA" id="ARBA00004365"/>
    </source>
</evidence>
<dbReference type="GO" id="GO:0009424">
    <property type="term" value="C:bacterial-type flagellum hook"/>
    <property type="evidence" value="ECO:0007669"/>
    <property type="project" value="InterPro"/>
</dbReference>
<dbReference type="Proteomes" id="UP000666240">
    <property type="component" value="Unassembled WGS sequence"/>
</dbReference>
<dbReference type="EMBL" id="JAGIYY010000012">
    <property type="protein sequence ID" value="MBP0441250.1"/>
    <property type="molecule type" value="Genomic_DNA"/>
</dbReference>
<evidence type="ECO:0000256" key="2">
    <source>
        <dbReference type="ARBA" id="ARBA00004613"/>
    </source>
</evidence>
<feature type="domain" description="Flagellar basal-body/hook protein C-terminal" evidence="7">
    <location>
        <begin position="422"/>
        <end position="459"/>
    </location>
</feature>
<evidence type="ECO:0000256" key="5">
    <source>
        <dbReference type="ARBA" id="ARBA00022525"/>
    </source>
</evidence>
<dbReference type="InterPro" id="IPR010930">
    <property type="entry name" value="Flg_bb/hook_C_dom"/>
</dbReference>
<sequence>MSLTSALGIAQRSLQNTSRQTSVVSRNIAEQGNADYTRRTAILASTGGSGARVADIQRSTSEVLFKQNLAALSSASGQQALLDGLNQLATAVNGASNNATVSAAFGDLQEALALYSASPANRTLALNAVEAARNLVSSLNNATQAVQTFRADADKQMATAVGDLNTMLAEFQELNATIVNGTRLGTDVNEALDRRDALLKQISEIVPVSAHKRADNDISLITKDGITLFDKVPRKVAFTPTTVYDASLGGNPIYIDGVALSQGRTAESPGTLGALLHLRDAVAPTMQNQLDDMARAVVTAFSEAGSTGLMNWAGSGTMASAGFAGVIRNDAAYDVNAGGNPELLRGAGTAASDGTRIQAFISRLDEPVAFSAASGLGTAAMSLGDFASSSVGWLEAQRRTASGALETAGALATRTAAALSNATGVNMDEEMALLLELEHSYQASARLIRAVDEMLTALLAAVN</sequence>
<dbReference type="RefSeq" id="WP_209337276.1">
    <property type="nucleotide sequence ID" value="NZ_JAGIYY010000012.1"/>
</dbReference>
<dbReference type="InterPro" id="IPR002371">
    <property type="entry name" value="FlgK"/>
</dbReference>
<dbReference type="InterPro" id="IPR053927">
    <property type="entry name" value="FlgK_helical"/>
</dbReference>
<keyword evidence="9" id="KW-0969">Cilium</keyword>
<feature type="domain" description="Flagellar hook-associated protein FlgK helical" evidence="8">
    <location>
        <begin position="87"/>
        <end position="309"/>
    </location>
</feature>
<dbReference type="GO" id="GO:0005576">
    <property type="term" value="C:extracellular region"/>
    <property type="evidence" value="ECO:0007669"/>
    <property type="project" value="UniProtKB-SubCell"/>
</dbReference>
<dbReference type="AlphaFoldDB" id="A0A8J7R9C2"/>
<dbReference type="PANTHER" id="PTHR30033">
    <property type="entry name" value="FLAGELLAR HOOK-ASSOCIATED PROTEIN 1"/>
    <property type="match status" value="1"/>
</dbReference>
<dbReference type="GO" id="GO:0005198">
    <property type="term" value="F:structural molecule activity"/>
    <property type="evidence" value="ECO:0007669"/>
    <property type="project" value="InterPro"/>
</dbReference>
<comment type="subcellular location">
    <subcellularLocation>
        <location evidence="1">Bacterial flagellum</location>
    </subcellularLocation>
    <subcellularLocation>
        <location evidence="2">Secreted</location>
    </subcellularLocation>
</comment>
<dbReference type="PANTHER" id="PTHR30033:SF1">
    <property type="entry name" value="FLAGELLAR HOOK-ASSOCIATED PROTEIN 1"/>
    <property type="match status" value="1"/>
</dbReference>
<evidence type="ECO:0000256" key="6">
    <source>
        <dbReference type="ARBA" id="ARBA00023143"/>
    </source>
</evidence>
<dbReference type="Pfam" id="PF22638">
    <property type="entry name" value="FlgK_D1"/>
    <property type="match status" value="1"/>
</dbReference>
<gene>
    <name evidence="9" type="primary">flgK</name>
    <name evidence="9" type="ORF">J5Y06_21600</name>
</gene>
<keyword evidence="5" id="KW-0964">Secreted</keyword>
<evidence type="ECO:0000313" key="9">
    <source>
        <dbReference type="EMBL" id="MBP0441250.1"/>
    </source>
</evidence>
<comment type="similarity">
    <text evidence="3">Belongs to the flagella basal body rod proteins family.</text>
</comment>
<dbReference type="NCBIfam" id="TIGR02492">
    <property type="entry name" value="flgK_ends"/>
    <property type="match status" value="1"/>
</dbReference>
<accession>A0A8J7R9C2</accession>
<keyword evidence="6" id="KW-0975">Bacterial flagellum</keyword>
<keyword evidence="10" id="KW-1185">Reference proteome</keyword>
<dbReference type="SUPFAM" id="SSF64518">
    <property type="entry name" value="Phase 1 flagellin"/>
    <property type="match status" value="1"/>
</dbReference>
<keyword evidence="9" id="KW-0282">Flagellum</keyword>
<name>A0A8J7R9C2_9HYPH</name>
<proteinExistence type="inferred from homology"/>
<reference evidence="9" key="1">
    <citation type="submission" date="2021-03" db="EMBL/GenBank/DDBJ databases">
        <title>Genome sequencing and assembly of Tianweitania sediminis.</title>
        <authorList>
            <person name="Chhetri G."/>
        </authorList>
    </citation>
    <scope>NUCLEOTIDE SEQUENCE</scope>
    <source>
        <strain evidence="9">Z8</strain>
    </source>
</reference>
<keyword evidence="9" id="KW-0966">Cell projection</keyword>
<evidence type="ECO:0000256" key="4">
    <source>
        <dbReference type="ARBA" id="ARBA00016244"/>
    </source>
</evidence>
<evidence type="ECO:0000259" key="8">
    <source>
        <dbReference type="Pfam" id="PF22638"/>
    </source>
</evidence>
<organism evidence="9 10">
    <name type="scientific">Tianweitania sediminis</name>
    <dbReference type="NCBI Taxonomy" id="1502156"/>
    <lineage>
        <taxon>Bacteria</taxon>
        <taxon>Pseudomonadati</taxon>
        <taxon>Pseudomonadota</taxon>
        <taxon>Alphaproteobacteria</taxon>
        <taxon>Hyphomicrobiales</taxon>
        <taxon>Phyllobacteriaceae</taxon>
        <taxon>Tianweitania</taxon>
    </lineage>
</organism>
<evidence type="ECO:0000313" key="10">
    <source>
        <dbReference type="Proteomes" id="UP000666240"/>
    </source>
</evidence>
<dbReference type="Pfam" id="PF06429">
    <property type="entry name" value="Flg_bbr_C"/>
    <property type="match status" value="1"/>
</dbReference>
<evidence type="ECO:0000256" key="3">
    <source>
        <dbReference type="ARBA" id="ARBA00009677"/>
    </source>
</evidence>